<protein>
    <submittedName>
        <fullName evidence="6">NUDIX hydrolase</fullName>
    </submittedName>
</protein>
<reference evidence="6" key="1">
    <citation type="journal article" date="2023" name="Int. J. Syst. Evol. Microbiol.">
        <title>Streptomyces meridianus sp. nov. isolated from brackish water of the Tagus estuary in Alcochete, Portugal.</title>
        <authorList>
            <person name="Santos J.D.N."/>
            <person name="Klimek D."/>
            <person name="Calusinska M."/>
            <person name="Lobo Da Cunha A."/>
            <person name="Catita J."/>
            <person name="Goncalves H."/>
            <person name="Gonzalez I."/>
            <person name="Reyes F."/>
            <person name="Lage O.M."/>
        </authorList>
    </citation>
    <scope>NUCLEOTIDE SEQUENCE</scope>
    <source>
        <strain evidence="6">MTZ3.1</strain>
    </source>
</reference>
<dbReference type="PROSITE" id="PS00893">
    <property type="entry name" value="NUDIX_BOX"/>
    <property type="match status" value="1"/>
</dbReference>
<proteinExistence type="inferred from homology"/>
<dbReference type="Pfam" id="PF00293">
    <property type="entry name" value="NUDIX"/>
    <property type="match status" value="1"/>
</dbReference>
<organism evidence="6 7">
    <name type="scientific">Streptomyces meridianus</name>
    <dbReference type="NCBI Taxonomy" id="2938945"/>
    <lineage>
        <taxon>Bacteria</taxon>
        <taxon>Bacillati</taxon>
        <taxon>Actinomycetota</taxon>
        <taxon>Actinomycetes</taxon>
        <taxon>Kitasatosporales</taxon>
        <taxon>Streptomycetaceae</taxon>
        <taxon>Streptomyces</taxon>
    </lineage>
</organism>
<dbReference type="InterPro" id="IPR020084">
    <property type="entry name" value="NUDIX_hydrolase_CS"/>
</dbReference>
<comment type="caution">
    <text evidence="6">The sequence shown here is derived from an EMBL/GenBank/DDBJ whole genome shotgun (WGS) entry which is preliminary data.</text>
</comment>
<dbReference type="InterPro" id="IPR015797">
    <property type="entry name" value="NUDIX_hydrolase-like_dom_sf"/>
</dbReference>
<sequence length="162" mass="17838">MTAVDGTADGQDRLRQRLRVAAYGVCVRDGQVLLARLLPSEHAEPSRWTMPGGGLEHGEDPLDAVVREVEEETGFRVRVERLLGIDSYRSSPSVRGDDFHGLRIVYEVRVIGGELRHEIDGSTDLAAWIGLDEVSELERVGLVDRALAFHRSALLSGRAGRP</sequence>
<keyword evidence="7" id="KW-1185">Reference proteome</keyword>
<comment type="cofactor">
    <cofactor evidence="1">
        <name>Mg(2+)</name>
        <dbReference type="ChEBI" id="CHEBI:18420"/>
    </cofactor>
</comment>
<dbReference type="GO" id="GO:0016787">
    <property type="term" value="F:hydrolase activity"/>
    <property type="evidence" value="ECO:0007669"/>
    <property type="project" value="UniProtKB-KW"/>
</dbReference>
<dbReference type="InterPro" id="IPR000086">
    <property type="entry name" value="NUDIX_hydrolase_dom"/>
</dbReference>
<dbReference type="SUPFAM" id="SSF55811">
    <property type="entry name" value="Nudix"/>
    <property type="match status" value="1"/>
</dbReference>
<name>A0ABT0X502_9ACTN</name>
<dbReference type="PROSITE" id="PS51462">
    <property type="entry name" value="NUDIX"/>
    <property type="match status" value="1"/>
</dbReference>
<evidence type="ECO:0000256" key="1">
    <source>
        <dbReference type="ARBA" id="ARBA00001946"/>
    </source>
</evidence>
<keyword evidence="3 4" id="KW-0378">Hydrolase</keyword>
<evidence type="ECO:0000313" key="6">
    <source>
        <dbReference type="EMBL" id="MCM2577617.1"/>
    </source>
</evidence>
<evidence type="ECO:0000256" key="2">
    <source>
        <dbReference type="ARBA" id="ARBA00005582"/>
    </source>
</evidence>
<evidence type="ECO:0000256" key="4">
    <source>
        <dbReference type="RuleBase" id="RU003476"/>
    </source>
</evidence>
<dbReference type="Proteomes" id="UP001167160">
    <property type="component" value="Unassembled WGS sequence"/>
</dbReference>
<gene>
    <name evidence="6" type="ORF">M1E25_09650</name>
</gene>
<dbReference type="PANTHER" id="PTHR43046:SF16">
    <property type="entry name" value="ADP-RIBOSE PYROPHOSPHATASE YJHB-RELATED"/>
    <property type="match status" value="1"/>
</dbReference>
<dbReference type="InterPro" id="IPR020476">
    <property type="entry name" value="Nudix_hydrolase"/>
</dbReference>
<evidence type="ECO:0000313" key="7">
    <source>
        <dbReference type="Proteomes" id="UP001167160"/>
    </source>
</evidence>
<dbReference type="RefSeq" id="WP_251412687.1">
    <property type="nucleotide sequence ID" value="NZ_JAMQGM010000020.1"/>
</dbReference>
<dbReference type="PRINTS" id="PR00502">
    <property type="entry name" value="NUDIXFAMILY"/>
</dbReference>
<evidence type="ECO:0000259" key="5">
    <source>
        <dbReference type="PROSITE" id="PS51462"/>
    </source>
</evidence>
<dbReference type="Gene3D" id="3.90.79.10">
    <property type="entry name" value="Nucleoside Triphosphate Pyrophosphohydrolase"/>
    <property type="match status" value="1"/>
</dbReference>
<dbReference type="CDD" id="cd02883">
    <property type="entry name" value="NUDIX_Hydrolase"/>
    <property type="match status" value="1"/>
</dbReference>
<accession>A0ABT0X502</accession>
<comment type="similarity">
    <text evidence="2 4">Belongs to the Nudix hydrolase family.</text>
</comment>
<dbReference type="EMBL" id="JAMQGM010000020">
    <property type="protein sequence ID" value="MCM2577617.1"/>
    <property type="molecule type" value="Genomic_DNA"/>
</dbReference>
<evidence type="ECO:0000256" key="3">
    <source>
        <dbReference type="ARBA" id="ARBA00022801"/>
    </source>
</evidence>
<feature type="domain" description="Nudix hydrolase" evidence="5">
    <location>
        <begin position="17"/>
        <end position="151"/>
    </location>
</feature>
<dbReference type="PANTHER" id="PTHR43046">
    <property type="entry name" value="GDP-MANNOSE MANNOSYL HYDROLASE"/>
    <property type="match status" value="1"/>
</dbReference>